<evidence type="ECO:0000256" key="11">
    <source>
        <dbReference type="SAM" id="SignalP"/>
    </source>
</evidence>
<gene>
    <name evidence="12" type="ORF">C1SCF055_LOCUS32321</name>
</gene>
<protein>
    <recommendedName>
        <fullName evidence="3 10">Autophagy-related protein 9</fullName>
    </recommendedName>
</protein>
<dbReference type="GO" id="GO:0000422">
    <property type="term" value="P:autophagy of mitochondrion"/>
    <property type="evidence" value="ECO:0007669"/>
    <property type="project" value="TreeGrafter"/>
</dbReference>
<evidence type="ECO:0000256" key="1">
    <source>
        <dbReference type="ARBA" id="ARBA00004511"/>
    </source>
</evidence>
<comment type="function">
    <text evidence="10">Phospholipid scramblase involved in autophagy. Cycles between the preautophagosomal structure/phagophore assembly site (PAS) and the cytoplasmic vesicle pool and supplies membrane for the growing autophagosome. Lipid scramblase activity plays a key role in preautophagosomal structure/phagophore assembly by distributing the phospholipids that arrive through ATG2 from the cytoplasmic to the luminal leaflet of the bilayer, thereby driving autophagosomal membrane expansion.</text>
</comment>
<reference evidence="13 14" key="2">
    <citation type="submission" date="2024-05" db="EMBL/GenBank/DDBJ databases">
        <authorList>
            <person name="Chen Y."/>
            <person name="Shah S."/>
            <person name="Dougan E. K."/>
            <person name="Thang M."/>
            <person name="Chan C."/>
        </authorList>
    </citation>
    <scope>NUCLEOTIDE SEQUENCE [LARGE SCALE GENOMIC DNA]</scope>
</reference>
<evidence type="ECO:0000256" key="5">
    <source>
        <dbReference type="ARBA" id="ARBA00022692"/>
    </source>
</evidence>
<sequence length="199" mass="22462">VLLSTLIFSLYWGFNVYQMVLVCMQACQMRSFYKEQLGIVSDESLETMLWSEVVSRLVQCQKETRLCIVQEELTALEITNIIMRQEILHPDIDSGFQILQLEFTALFAYPRISSHVFATEVYTKAPLWNILLAIFPPVGVRAAAFAAKPVAFVAFVALDLGQILGHPWPLSVETCRQKPWIIVADCGKNSSTDPRPCCT</sequence>
<evidence type="ECO:0000256" key="2">
    <source>
        <dbReference type="ARBA" id="ARBA00006185"/>
    </source>
</evidence>
<dbReference type="GO" id="GO:0006869">
    <property type="term" value="P:lipid transport"/>
    <property type="evidence" value="ECO:0007669"/>
    <property type="project" value="UniProtKB-KW"/>
</dbReference>
<dbReference type="AlphaFoldDB" id="A0A9P1DBK8"/>
<keyword evidence="7 10" id="KW-0072">Autophagy</keyword>
<dbReference type="OrthoDB" id="429278at2759"/>
<keyword evidence="9" id="KW-0472">Membrane</keyword>
<accession>A0A9P1DBK8</accession>
<evidence type="ECO:0000256" key="10">
    <source>
        <dbReference type="RuleBase" id="RU364027"/>
    </source>
</evidence>
<dbReference type="PANTHER" id="PTHR13038:SF10">
    <property type="entry name" value="AUTOPHAGY-RELATED PROTEIN 9"/>
    <property type="match status" value="1"/>
</dbReference>
<evidence type="ECO:0000256" key="6">
    <source>
        <dbReference type="ARBA" id="ARBA00022989"/>
    </source>
</evidence>
<keyword evidence="4 10" id="KW-0813">Transport</keyword>
<evidence type="ECO:0000256" key="4">
    <source>
        <dbReference type="ARBA" id="ARBA00022448"/>
    </source>
</evidence>
<keyword evidence="6" id="KW-1133">Transmembrane helix</keyword>
<dbReference type="GO" id="GO:0034045">
    <property type="term" value="C:phagophore assembly site membrane"/>
    <property type="evidence" value="ECO:0007669"/>
    <property type="project" value="UniProtKB-SubCell"/>
</dbReference>
<feature type="non-terminal residue" evidence="12">
    <location>
        <position position="199"/>
    </location>
</feature>
<dbReference type="InterPro" id="IPR007241">
    <property type="entry name" value="Autophagy-rel_prot_9"/>
</dbReference>
<dbReference type="EMBL" id="CAMXCT030003889">
    <property type="protein sequence ID" value="CAL4794018.1"/>
    <property type="molecule type" value="Genomic_DNA"/>
</dbReference>
<evidence type="ECO:0000256" key="8">
    <source>
        <dbReference type="ARBA" id="ARBA00023055"/>
    </source>
</evidence>
<comment type="caution">
    <text evidence="12">The sequence shown here is derived from an EMBL/GenBank/DDBJ whole genome shotgun (WGS) entry which is preliminary data.</text>
</comment>
<dbReference type="GO" id="GO:0061709">
    <property type="term" value="P:reticulophagy"/>
    <property type="evidence" value="ECO:0007669"/>
    <property type="project" value="TreeGrafter"/>
</dbReference>
<keyword evidence="5" id="KW-0812">Transmembrane</keyword>
<comment type="similarity">
    <text evidence="2 10">Belongs to the ATG9 family.</text>
</comment>
<dbReference type="EMBL" id="CAMXCT020003889">
    <property type="protein sequence ID" value="CAL1160081.1"/>
    <property type="molecule type" value="Genomic_DNA"/>
</dbReference>
<keyword evidence="8 10" id="KW-0445">Lipid transport</keyword>
<evidence type="ECO:0000256" key="7">
    <source>
        <dbReference type="ARBA" id="ARBA00023006"/>
    </source>
</evidence>
<keyword evidence="14" id="KW-1185">Reference proteome</keyword>
<evidence type="ECO:0000256" key="9">
    <source>
        <dbReference type="ARBA" id="ARBA00023136"/>
    </source>
</evidence>
<name>A0A9P1DBK8_9DINO</name>
<dbReference type="GO" id="GO:0034727">
    <property type="term" value="P:piecemeal microautophagy of the nucleus"/>
    <property type="evidence" value="ECO:0007669"/>
    <property type="project" value="TreeGrafter"/>
</dbReference>
<dbReference type="GO" id="GO:0005776">
    <property type="term" value="C:autophagosome"/>
    <property type="evidence" value="ECO:0007669"/>
    <property type="project" value="TreeGrafter"/>
</dbReference>
<evidence type="ECO:0000256" key="3">
    <source>
        <dbReference type="ARBA" id="ARBA00018074"/>
    </source>
</evidence>
<keyword evidence="11" id="KW-0732">Signal</keyword>
<evidence type="ECO:0000313" key="12">
    <source>
        <dbReference type="EMBL" id="CAI4006706.1"/>
    </source>
</evidence>
<comment type="subcellular location">
    <subcellularLocation>
        <location evidence="1 10">Preautophagosomal structure membrane</location>
        <topology evidence="1 10">Multi-pass membrane protein</topology>
    </subcellularLocation>
</comment>
<dbReference type="Proteomes" id="UP001152797">
    <property type="component" value="Unassembled WGS sequence"/>
</dbReference>
<reference evidence="12" key="1">
    <citation type="submission" date="2022-10" db="EMBL/GenBank/DDBJ databases">
        <authorList>
            <person name="Chen Y."/>
            <person name="Dougan E. K."/>
            <person name="Chan C."/>
            <person name="Rhodes N."/>
            <person name="Thang M."/>
        </authorList>
    </citation>
    <scope>NUCLEOTIDE SEQUENCE</scope>
</reference>
<dbReference type="PANTHER" id="PTHR13038">
    <property type="entry name" value="APG9 AUTOPHAGY 9"/>
    <property type="match status" value="1"/>
</dbReference>
<feature type="signal peptide" evidence="11">
    <location>
        <begin position="1"/>
        <end position="18"/>
    </location>
</feature>
<dbReference type="Pfam" id="PF04109">
    <property type="entry name" value="ATG9"/>
    <property type="match status" value="1"/>
</dbReference>
<evidence type="ECO:0000313" key="14">
    <source>
        <dbReference type="Proteomes" id="UP001152797"/>
    </source>
</evidence>
<feature type="chain" id="PRO_5043271211" description="Autophagy-related protein 9" evidence="11">
    <location>
        <begin position="19"/>
        <end position="199"/>
    </location>
</feature>
<proteinExistence type="inferred from homology"/>
<dbReference type="GO" id="GO:0034497">
    <property type="term" value="P:protein localization to phagophore assembly site"/>
    <property type="evidence" value="ECO:0007669"/>
    <property type="project" value="TreeGrafter"/>
</dbReference>
<organism evidence="12">
    <name type="scientific">Cladocopium goreaui</name>
    <dbReference type="NCBI Taxonomy" id="2562237"/>
    <lineage>
        <taxon>Eukaryota</taxon>
        <taxon>Sar</taxon>
        <taxon>Alveolata</taxon>
        <taxon>Dinophyceae</taxon>
        <taxon>Suessiales</taxon>
        <taxon>Symbiodiniaceae</taxon>
        <taxon>Cladocopium</taxon>
    </lineage>
</organism>
<evidence type="ECO:0000313" key="13">
    <source>
        <dbReference type="EMBL" id="CAL4794018.1"/>
    </source>
</evidence>
<dbReference type="EMBL" id="CAMXCT010003889">
    <property type="protein sequence ID" value="CAI4006706.1"/>
    <property type="molecule type" value="Genomic_DNA"/>
</dbReference>